<protein>
    <submittedName>
        <fullName evidence="2">Uncharacterized protein</fullName>
    </submittedName>
</protein>
<feature type="region of interest" description="Disordered" evidence="1">
    <location>
        <begin position="1"/>
        <end position="39"/>
    </location>
</feature>
<accession>A0A166DB73</accession>
<dbReference type="Proteomes" id="UP000076798">
    <property type="component" value="Unassembled WGS sequence"/>
</dbReference>
<evidence type="ECO:0000313" key="2">
    <source>
        <dbReference type="EMBL" id="KZT38330.1"/>
    </source>
</evidence>
<dbReference type="AlphaFoldDB" id="A0A166DB73"/>
<feature type="compositionally biased region" description="Basic and acidic residues" evidence="1">
    <location>
        <begin position="1"/>
        <end position="10"/>
    </location>
</feature>
<proteinExistence type="predicted"/>
<feature type="non-terminal residue" evidence="2">
    <location>
        <position position="65"/>
    </location>
</feature>
<evidence type="ECO:0000256" key="1">
    <source>
        <dbReference type="SAM" id="MobiDB-lite"/>
    </source>
</evidence>
<gene>
    <name evidence="2" type="ORF">SISSUDRAFT_1128878</name>
</gene>
<name>A0A166DB73_9AGAM</name>
<evidence type="ECO:0000313" key="3">
    <source>
        <dbReference type="Proteomes" id="UP000076798"/>
    </source>
</evidence>
<organism evidence="2 3">
    <name type="scientific">Sistotremastrum suecicum HHB10207 ss-3</name>
    <dbReference type="NCBI Taxonomy" id="1314776"/>
    <lineage>
        <taxon>Eukaryota</taxon>
        <taxon>Fungi</taxon>
        <taxon>Dikarya</taxon>
        <taxon>Basidiomycota</taxon>
        <taxon>Agaricomycotina</taxon>
        <taxon>Agaricomycetes</taxon>
        <taxon>Sistotremastrales</taxon>
        <taxon>Sistotremastraceae</taxon>
        <taxon>Sistotremastrum</taxon>
    </lineage>
</organism>
<reference evidence="2 3" key="1">
    <citation type="journal article" date="2016" name="Mol. Biol. Evol.">
        <title>Comparative Genomics of Early-Diverging Mushroom-Forming Fungi Provides Insights into the Origins of Lignocellulose Decay Capabilities.</title>
        <authorList>
            <person name="Nagy L.G."/>
            <person name="Riley R."/>
            <person name="Tritt A."/>
            <person name="Adam C."/>
            <person name="Daum C."/>
            <person name="Floudas D."/>
            <person name="Sun H."/>
            <person name="Yadav J.S."/>
            <person name="Pangilinan J."/>
            <person name="Larsson K.H."/>
            <person name="Matsuura K."/>
            <person name="Barry K."/>
            <person name="Labutti K."/>
            <person name="Kuo R."/>
            <person name="Ohm R.A."/>
            <person name="Bhattacharya S.S."/>
            <person name="Shirouzu T."/>
            <person name="Yoshinaga Y."/>
            <person name="Martin F.M."/>
            <person name="Grigoriev I.V."/>
            <person name="Hibbett D.S."/>
        </authorList>
    </citation>
    <scope>NUCLEOTIDE SEQUENCE [LARGE SCALE GENOMIC DNA]</scope>
    <source>
        <strain evidence="2 3">HHB10207 ss-3</strain>
    </source>
</reference>
<sequence>MRTGSDHSDSAQEVEGMLFGNGYQPRQNMNQRPSYVVPRPVQNQRVIAQHSRRTGGGGFRAAPVA</sequence>
<feature type="compositionally biased region" description="Polar residues" evidence="1">
    <location>
        <begin position="24"/>
        <end position="33"/>
    </location>
</feature>
<keyword evidence="3" id="KW-1185">Reference proteome</keyword>
<dbReference type="EMBL" id="KV428065">
    <property type="protein sequence ID" value="KZT38330.1"/>
    <property type="molecule type" value="Genomic_DNA"/>
</dbReference>